<accession>A0ABQ9X5M1</accession>
<keyword evidence="2" id="KW-1185">Reference proteome</keyword>
<sequence>MPVDKNSTTLQIDNAKAKHSNFLEVFLSQICGECKPLRPVMLNGLLILASESDWALPTIHDVEYIKPLEEYCEKTQPCDVPIEFPKLLYLIAKSSEGECLRICESSLPSILLDWMISISDDDMINEIGNCLLLLTSTHRSYSAFLTHNFTKFLAFIDHYENSESSFPRLTILAHLCFSQQLEVSMMALQALSTQSLSDSKTRDFLLKLKVPSASTARSSKLVPFIGQLCGRLPELVSEMKSHVSKSSGSNATISTRSAKHSAKSPHLNGYTVLEVLCEEFTLLATLLSETEDTFDDIMIKYDCVPLIKSTIIASVNLLEQQKSDSSCSPADRTDLLITILDSSWNFIASCFWRYHASLSRVVESTFSDVPLLCSLLERTCHHSSPTKLSHLRMIINLAINLPHLTPRMHAVNLVARMINASKPMAIPTTHTNFHLCLIWAISNLIWSPTNITQDEEGWKRFRMLQYDRVLKPVQQYLVFILQREEFIPTDGPSDKDLPSRIDHLLDQTLALEWDLFVSGENVEMGREEWEVGWLVEKTKQQVLGERLKRIRGDDVEMKMNEKARWKKRVERLREAGHEDAMEGWSIRRHRETRYEIVEYLARLSEESGMNNGRWNEWRHN</sequence>
<dbReference type="EMBL" id="JARBJD010000211">
    <property type="protein sequence ID" value="KAK2947059.1"/>
    <property type="molecule type" value="Genomic_DNA"/>
</dbReference>
<gene>
    <name evidence="1" type="ORF">BLNAU_17982</name>
</gene>
<proteinExistence type="predicted"/>
<reference evidence="1 2" key="1">
    <citation type="journal article" date="2022" name="bioRxiv">
        <title>Genomics of Preaxostyla Flagellates Illuminates Evolutionary Transitions and the Path Towards Mitochondrial Loss.</title>
        <authorList>
            <person name="Novak L.V.F."/>
            <person name="Treitli S.C."/>
            <person name="Pyrih J."/>
            <person name="Halakuc P."/>
            <person name="Pipaliya S.V."/>
            <person name="Vacek V."/>
            <person name="Brzon O."/>
            <person name="Soukal P."/>
            <person name="Eme L."/>
            <person name="Dacks J.B."/>
            <person name="Karnkowska A."/>
            <person name="Elias M."/>
            <person name="Hampl V."/>
        </authorList>
    </citation>
    <scope>NUCLEOTIDE SEQUENCE [LARGE SCALE GENOMIC DNA]</scope>
    <source>
        <strain evidence="1">NAU3</strain>
        <tissue evidence="1">Gut</tissue>
    </source>
</reference>
<evidence type="ECO:0000313" key="2">
    <source>
        <dbReference type="Proteomes" id="UP001281761"/>
    </source>
</evidence>
<comment type="caution">
    <text evidence="1">The sequence shown here is derived from an EMBL/GenBank/DDBJ whole genome shotgun (WGS) entry which is preliminary data.</text>
</comment>
<protein>
    <submittedName>
        <fullName evidence="1">Uncharacterized protein</fullName>
    </submittedName>
</protein>
<evidence type="ECO:0000313" key="1">
    <source>
        <dbReference type="EMBL" id="KAK2947059.1"/>
    </source>
</evidence>
<organism evidence="1 2">
    <name type="scientific">Blattamonas nauphoetae</name>
    <dbReference type="NCBI Taxonomy" id="2049346"/>
    <lineage>
        <taxon>Eukaryota</taxon>
        <taxon>Metamonada</taxon>
        <taxon>Preaxostyla</taxon>
        <taxon>Oxymonadida</taxon>
        <taxon>Blattamonas</taxon>
    </lineage>
</organism>
<name>A0ABQ9X5M1_9EUKA</name>
<dbReference type="Proteomes" id="UP001281761">
    <property type="component" value="Unassembled WGS sequence"/>
</dbReference>